<evidence type="ECO:0000313" key="1">
    <source>
        <dbReference type="EMBL" id="QCD34523.1"/>
    </source>
</evidence>
<dbReference type="AlphaFoldDB" id="A0A4P7VAS0"/>
<name>A0A4P7VAS0_9BACT</name>
<organism evidence="1 2">
    <name type="scientific">Muribaculum gordoncarteri</name>
    <dbReference type="NCBI Taxonomy" id="2530390"/>
    <lineage>
        <taxon>Bacteria</taxon>
        <taxon>Pseudomonadati</taxon>
        <taxon>Bacteroidota</taxon>
        <taxon>Bacteroidia</taxon>
        <taxon>Bacteroidales</taxon>
        <taxon>Muribaculaceae</taxon>
        <taxon>Muribaculum</taxon>
    </lineage>
</organism>
<dbReference type="OrthoDB" id="1040207at2"/>
<sequence length="406" mass="45122">METQIVEGFAGASHVKGAPLTTTITREVSEELLRNEIDERIVKIRPMSTPIDQISRLADARLSSSMIVDYYSVDTPPSVCKLFEGVESSQTSDIAELSVDNIAMFSPSDTILLPGVKGKAPGSCLMLYVISTGDKLRVKAINPPAENTFPALNFEQPMIRMGRAAAELDVQTSQSEALPIKRRNFCQIFKCQVEQSILQRLSAKEVGWSLTDQEETALIDMRLSMEKNFLFGARTRFEKDNTHGEVFTTEGIWTQAGKEFSYIKDKFNEEELVRLSRAAFTGNAGSSRKVLIGGSGFIEQLSMLPHVKTAGPAETVTRWGIDFTEITTKFGRLYVVLSEVFDACGHADEAMVLDPEYIQKYSHIPFKAMPIDLRSSGQRNCEAIVLTEASCIVLRYPDAHLRIVTK</sequence>
<evidence type="ECO:0000313" key="2">
    <source>
        <dbReference type="Proteomes" id="UP000297031"/>
    </source>
</evidence>
<accession>A0A4P7VAS0</accession>
<proteinExistence type="predicted"/>
<dbReference type="RefSeq" id="WP_136409532.1">
    <property type="nucleotide sequence ID" value="NZ_CP039393.1"/>
</dbReference>
<dbReference type="KEGG" id="mgod:E7746_00810"/>
<protein>
    <recommendedName>
        <fullName evidence="3">Major capsid protein</fullName>
    </recommendedName>
</protein>
<dbReference type="Pfam" id="PF17236">
    <property type="entry name" value="SU10_MCP"/>
    <property type="match status" value="1"/>
</dbReference>
<reference evidence="1 2" key="1">
    <citation type="submission" date="2019-02" db="EMBL/GenBank/DDBJ databases">
        <title>Isolation and identification of novel species under the genus Muribaculum.</title>
        <authorList>
            <person name="Miyake S."/>
            <person name="Ding Y."/>
            <person name="Low A."/>
            <person name="Soh M."/>
            <person name="Seedorf H."/>
        </authorList>
    </citation>
    <scope>NUCLEOTIDE SEQUENCE [LARGE SCALE GENOMIC DNA]</scope>
    <source>
        <strain evidence="1 2">TLL-A4</strain>
    </source>
</reference>
<evidence type="ECO:0008006" key="3">
    <source>
        <dbReference type="Google" id="ProtNLM"/>
    </source>
</evidence>
<dbReference type="InterPro" id="IPR035198">
    <property type="entry name" value="SU10_MCP"/>
</dbReference>
<dbReference type="EMBL" id="CP039393">
    <property type="protein sequence ID" value="QCD34523.1"/>
    <property type="molecule type" value="Genomic_DNA"/>
</dbReference>
<keyword evidence="2" id="KW-1185">Reference proteome</keyword>
<gene>
    <name evidence="1" type="ORF">E7746_00810</name>
</gene>
<dbReference type="Proteomes" id="UP000297031">
    <property type="component" value="Chromosome"/>
</dbReference>